<sequence>MIDGWTMYAYMPCPPVPRLPSIISLLVISAQ</sequence>
<evidence type="ECO:0000313" key="2">
    <source>
        <dbReference type="Proteomes" id="UP001519293"/>
    </source>
</evidence>
<evidence type="ECO:0000313" key="1">
    <source>
        <dbReference type="EMBL" id="MBP2240430.1"/>
    </source>
</evidence>
<protein>
    <submittedName>
        <fullName evidence="1">Uncharacterized protein</fullName>
    </submittedName>
</protein>
<keyword evidence="2" id="KW-1185">Reference proteome</keyword>
<gene>
    <name evidence="1" type="ORF">J2Z40_000985</name>
</gene>
<organism evidence="1 2">
    <name type="scientific">Cytobacillus eiseniae</name>
    <dbReference type="NCBI Taxonomy" id="762947"/>
    <lineage>
        <taxon>Bacteria</taxon>
        <taxon>Bacillati</taxon>
        <taxon>Bacillota</taxon>
        <taxon>Bacilli</taxon>
        <taxon>Bacillales</taxon>
        <taxon>Bacillaceae</taxon>
        <taxon>Cytobacillus</taxon>
    </lineage>
</organism>
<dbReference type="EMBL" id="JAGIKZ010000003">
    <property type="protein sequence ID" value="MBP2240430.1"/>
    <property type="molecule type" value="Genomic_DNA"/>
</dbReference>
<reference evidence="1 2" key="1">
    <citation type="submission" date="2021-03" db="EMBL/GenBank/DDBJ databases">
        <title>Genomic Encyclopedia of Type Strains, Phase IV (KMG-IV): sequencing the most valuable type-strain genomes for metagenomic binning, comparative biology and taxonomic classification.</title>
        <authorList>
            <person name="Goeker M."/>
        </authorList>
    </citation>
    <scope>NUCLEOTIDE SEQUENCE [LARGE SCALE GENOMIC DNA]</scope>
    <source>
        <strain evidence="1 2">DSM 26675</strain>
    </source>
</reference>
<dbReference type="Proteomes" id="UP001519293">
    <property type="component" value="Unassembled WGS sequence"/>
</dbReference>
<accession>A0ABS4RBZ7</accession>
<proteinExistence type="predicted"/>
<comment type="caution">
    <text evidence="1">The sequence shown here is derived from an EMBL/GenBank/DDBJ whole genome shotgun (WGS) entry which is preliminary data.</text>
</comment>
<name>A0ABS4RBZ7_9BACI</name>